<reference evidence="1" key="1">
    <citation type="journal article" date="2021" name="Nat. Commun.">
        <title>Genetic determinants of endophytism in the Arabidopsis root mycobiome.</title>
        <authorList>
            <person name="Mesny F."/>
            <person name="Miyauchi S."/>
            <person name="Thiergart T."/>
            <person name="Pickel B."/>
            <person name="Atanasova L."/>
            <person name="Karlsson M."/>
            <person name="Huettel B."/>
            <person name="Barry K.W."/>
            <person name="Haridas S."/>
            <person name="Chen C."/>
            <person name="Bauer D."/>
            <person name="Andreopoulos W."/>
            <person name="Pangilinan J."/>
            <person name="LaButti K."/>
            <person name="Riley R."/>
            <person name="Lipzen A."/>
            <person name="Clum A."/>
            <person name="Drula E."/>
            <person name="Henrissat B."/>
            <person name="Kohler A."/>
            <person name="Grigoriev I.V."/>
            <person name="Martin F.M."/>
            <person name="Hacquard S."/>
        </authorList>
    </citation>
    <scope>NUCLEOTIDE SEQUENCE</scope>
    <source>
        <strain evidence="1">FSSC 5 MPI-SDFR-AT-0091</strain>
    </source>
</reference>
<dbReference type="OrthoDB" id="5101833at2759"/>
<organism evidence="1 2">
    <name type="scientific">Fusarium solani</name>
    <name type="common">Filamentous fungus</name>
    <dbReference type="NCBI Taxonomy" id="169388"/>
    <lineage>
        <taxon>Eukaryota</taxon>
        <taxon>Fungi</taxon>
        <taxon>Dikarya</taxon>
        <taxon>Ascomycota</taxon>
        <taxon>Pezizomycotina</taxon>
        <taxon>Sordariomycetes</taxon>
        <taxon>Hypocreomycetidae</taxon>
        <taxon>Hypocreales</taxon>
        <taxon>Nectriaceae</taxon>
        <taxon>Fusarium</taxon>
        <taxon>Fusarium solani species complex</taxon>
    </lineage>
</organism>
<dbReference type="AlphaFoldDB" id="A0A9P9L3C1"/>
<accession>A0A9P9L3C1</accession>
<evidence type="ECO:0000313" key="2">
    <source>
        <dbReference type="Proteomes" id="UP000736672"/>
    </source>
</evidence>
<keyword evidence="2" id="KW-1185">Reference proteome</keyword>
<comment type="caution">
    <text evidence="1">The sequence shown here is derived from an EMBL/GenBank/DDBJ whole genome shotgun (WGS) entry which is preliminary data.</text>
</comment>
<proteinExistence type="predicted"/>
<sequence length="74" mass="8139">MLPGKTCRDMVEHIIDITKSYNKLFDLRNEILETAQLPPEYASSSAAENTLTRSLAAQKELSSDVESLLAAADI</sequence>
<protein>
    <submittedName>
        <fullName evidence="1">Uncharacterized protein</fullName>
    </submittedName>
</protein>
<name>A0A9P9L3C1_FUSSL</name>
<evidence type="ECO:0000313" key="1">
    <source>
        <dbReference type="EMBL" id="KAH7273452.1"/>
    </source>
</evidence>
<dbReference type="EMBL" id="JAGTJS010000002">
    <property type="protein sequence ID" value="KAH7273452.1"/>
    <property type="molecule type" value="Genomic_DNA"/>
</dbReference>
<gene>
    <name evidence="1" type="ORF">B0J15DRAFT_477176</name>
</gene>
<dbReference type="Proteomes" id="UP000736672">
    <property type="component" value="Unassembled WGS sequence"/>
</dbReference>